<evidence type="ECO:0000256" key="3">
    <source>
        <dbReference type="ARBA" id="ARBA00022745"/>
    </source>
</evidence>
<evidence type="ECO:0000259" key="6">
    <source>
        <dbReference type="Pfam" id="PF04873"/>
    </source>
</evidence>
<feature type="domain" description="Ethylene insensitive 3-like DNA-binding" evidence="6">
    <location>
        <begin position="1"/>
        <end position="38"/>
    </location>
</feature>
<dbReference type="SUPFAM" id="SSF116768">
    <property type="entry name" value="DNA-binding domain of EIN3-like"/>
    <property type="match status" value="1"/>
</dbReference>
<keyword evidence="3" id="KW-0936">Ethylene signaling pathway</keyword>
<dbReference type="InterPro" id="IPR006957">
    <property type="entry name" value="EIN3"/>
</dbReference>
<dbReference type="Proteomes" id="UP000734854">
    <property type="component" value="Unassembled WGS sequence"/>
</dbReference>
<dbReference type="GO" id="GO:0005634">
    <property type="term" value="C:nucleus"/>
    <property type="evidence" value="ECO:0007669"/>
    <property type="project" value="UniProtKB-SubCell"/>
</dbReference>
<dbReference type="Gene3D" id="1.10.3180.10">
    <property type="entry name" value="DNA-binding domain of EIN3-like"/>
    <property type="match status" value="1"/>
</dbReference>
<evidence type="ECO:0000256" key="2">
    <source>
        <dbReference type="ARBA" id="ARBA00009416"/>
    </source>
</evidence>
<dbReference type="GO" id="GO:0003677">
    <property type="term" value="F:DNA binding"/>
    <property type="evidence" value="ECO:0007669"/>
    <property type="project" value="TreeGrafter"/>
</dbReference>
<comment type="caution">
    <text evidence="7">The sequence shown here is derived from an EMBL/GenBank/DDBJ whole genome shotgun (WGS) entry which is preliminary data.</text>
</comment>
<dbReference type="GO" id="GO:0003700">
    <property type="term" value="F:DNA-binding transcription factor activity"/>
    <property type="evidence" value="ECO:0007669"/>
    <property type="project" value="InterPro"/>
</dbReference>
<dbReference type="InterPro" id="IPR023278">
    <property type="entry name" value="Ethylene_insens-like_DNA-bd"/>
</dbReference>
<dbReference type="PANTHER" id="PTHR33305:SF30">
    <property type="entry name" value="ETHYLENE INSENSITIVE 3-LIKE 3 PROTEIN"/>
    <property type="match status" value="1"/>
</dbReference>
<dbReference type="EMBL" id="JACMSC010000005">
    <property type="protein sequence ID" value="KAG6522722.1"/>
    <property type="molecule type" value="Genomic_DNA"/>
</dbReference>
<proteinExistence type="inferred from homology"/>
<evidence type="ECO:0000256" key="1">
    <source>
        <dbReference type="ARBA" id="ARBA00004123"/>
    </source>
</evidence>
<accession>A0A8J5HSJ3</accession>
<evidence type="ECO:0000256" key="4">
    <source>
        <dbReference type="ARBA" id="ARBA00023242"/>
    </source>
</evidence>
<evidence type="ECO:0000313" key="8">
    <source>
        <dbReference type="Proteomes" id="UP000734854"/>
    </source>
</evidence>
<feature type="region of interest" description="Disordered" evidence="5">
    <location>
        <begin position="86"/>
        <end position="105"/>
    </location>
</feature>
<dbReference type="PANTHER" id="PTHR33305">
    <property type="entry name" value="ETHYLENE INSENSITIVE 3-LIKE 2 PROTEIN"/>
    <property type="match status" value="1"/>
</dbReference>
<sequence>MLPDIHKIRRMVRQSRRLQDKMTAKESAAWLAAVKQEEDVYAKNKLQFPSSCSSQTNPTAIDISSLGISSDGQRSISDLMGFYENEINDDEPMNSSPQDQRFQPGIQTDGRVSRLMPVFEQRYKNKIGESFSSGISDISFHKTGASNWFQ</sequence>
<dbReference type="InterPro" id="IPR047091">
    <property type="entry name" value="EIN3-like_DNA-bd"/>
</dbReference>
<gene>
    <name evidence="7" type="ORF">ZIOFF_019873</name>
</gene>
<dbReference type="GO" id="GO:0009873">
    <property type="term" value="P:ethylene-activated signaling pathway"/>
    <property type="evidence" value="ECO:0007669"/>
    <property type="project" value="UniProtKB-KW"/>
</dbReference>
<reference evidence="7 8" key="1">
    <citation type="submission" date="2020-08" db="EMBL/GenBank/DDBJ databases">
        <title>Plant Genome Project.</title>
        <authorList>
            <person name="Zhang R.-G."/>
        </authorList>
    </citation>
    <scope>NUCLEOTIDE SEQUENCE [LARGE SCALE GENOMIC DNA]</scope>
    <source>
        <tissue evidence="7">Rhizome</tissue>
    </source>
</reference>
<keyword evidence="8" id="KW-1185">Reference proteome</keyword>
<name>A0A8J5HSJ3_ZINOF</name>
<comment type="subcellular location">
    <subcellularLocation>
        <location evidence="1">Nucleus</location>
    </subcellularLocation>
</comment>
<protein>
    <recommendedName>
        <fullName evidence="6">Ethylene insensitive 3-like DNA-binding domain-containing protein</fullName>
    </recommendedName>
</protein>
<dbReference type="Pfam" id="PF04873">
    <property type="entry name" value="EIN3_DNA-bd"/>
    <property type="match status" value="1"/>
</dbReference>
<keyword evidence="4" id="KW-0539">Nucleus</keyword>
<evidence type="ECO:0000256" key="5">
    <source>
        <dbReference type="SAM" id="MobiDB-lite"/>
    </source>
</evidence>
<evidence type="ECO:0000313" key="7">
    <source>
        <dbReference type="EMBL" id="KAG6522722.1"/>
    </source>
</evidence>
<comment type="similarity">
    <text evidence="2">Belongs to the EIN3 family.</text>
</comment>
<organism evidence="7 8">
    <name type="scientific">Zingiber officinale</name>
    <name type="common">Ginger</name>
    <name type="synonym">Amomum zingiber</name>
    <dbReference type="NCBI Taxonomy" id="94328"/>
    <lineage>
        <taxon>Eukaryota</taxon>
        <taxon>Viridiplantae</taxon>
        <taxon>Streptophyta</taxon>
        <taxon>Embryophyta</taxon>
        <taxon>Tracheophyta</taxon>
        <taxon>Spermatophyta</taxon>
        <taxon>Magnoliopsida</taxon>
        <taxon>Liliopsida</taxon>
        <taxon>Zingiberales</taxon>
        <taxon>Zingiberaceae</taxon>
        <taxon>Zingiber</taxon>
    </lineage>
</organism>
<dbReference type="AlphaFoldDB" id="A0A8J5HSJ3"/>